<proteinExistence type="predicted"/>
<dbReference type="EMBL" id="JANX01000805">
    <property type="protein sequence ID" value="KGM30513.1"/>
    <property type="molecule type" value="Genomic_DNA"/>
</dbReference>
<reference evidence="3 4" key="1">
    <citation type="submission" date="2014-01" db="EMBL/GenBank/DDBJ databases">
        <title>Genome sequence determination for a cystic fibrosis isolate, Inquilinus limosus.</title>
        <authorList>
            <person name="Pino M."/>
            <person name="Di Conza J."/>
            <person name="Gutkind G."/>
        </authorList>
    </citation>
    <scope>NUCLEOTIDE SEQUENCE [LARGE SCALE GENOMIC DNA]</scope>
    <source>
        <strain evidence="3 4">MP06</strain>
    </source>
</reference>
<feature type="signal peptide" evidence="1">
    <location>
        <begin position="1"/>
        <end position="23"/>
    </location>
</feature>
<evidence type="ECO:0000313" key="4">
    <source>
        <dbReference type="Proteomes" id="UP000029995"/>
    </source>
</evidence>
<name>A0A0A0CY39_9PROT</name>
<evidence type="ECO:0000259" key="2">
    <source>
        <dbReference type="Pfam" id="PF03168"/>
    </source>
</evidence>
<organism evidence="3 4">
    <name type="scientific">Inquilinus limosus MP06</name>
    <dbReference type="NCBI Taxonomy" id="1398085"/>
    <lineage>
        <taxon>Bacteria</taxon>
        <taxon>Pseudomonadati</taxon>
        <taxon>Pseudomonadota</taxon>
        <taxon>Alphaproteobacteria</taxon>
        <taxon>Rhodospirillales</taxon>
        <taxon>Rhodospirillaceae</taxon>
        <taxon>Inquilinus</taxon>
    </lineage>
</organism>
<dbReference type="PROSITE" id="PS51257">
    <property type="entry name" value="PROKAR_LIPOPROTEIN"/>
    <property type="match status" value="1"/>
</dbReference>
<evidence type="ECO:0000313" key="3">
    <source>
        <dbReference type="EMBL" id="KGM30513.1"/>
    </source>
</evidence>
<comment type="caution">
    <text evidence="3">The sequence shown here is derived from an EMBL/GenBank/DDBJ whole genome shotgun (WGS) entry which is preliminary data.</text>
</comment>
<dbReference type="RefSeq" id="WP_034848441.1">
    <property type="nucleotide sequence ID" value="NZ_JANX01000805.1"/>
</dbReference>
<dbReference type="Gene3D" id="2.60.40.1820">
    <property type="match status" value="1"/>
</dbReference>
<dbReference type="Pfam" id="PF03168">
    <property type="entry name" value="LEA_2"/>
    <property type="match status" value="1"/>
</dbReference>
<gene>
    <name evidence="3" type="ORF">P409_32590</name>
</gene>
<keyword evidence="1" id="KW-0732">Signal</keyword>
<feature type="domain" description="Late embryogenesis abundant protein LEA-2 subgroup" evidence="2">
    <location>
        <begin position="62"/>
        <end position="131"/>
    </location>
</feature>
<dbReference type="SUPFAM" id="SSF117070">
    <property type="entry name" value="LEA14-like"/>
    <property type="match status" value="1"/>
</dbReference>
<dbReference type="Proteomes" id="UP000029995">
    <property type="component" value="Unassembled WGS sequence"/>
</dbReference>
<sequence length="160" mass="17606">MSRPTDRRRLLALLPAGLLAACAGSFGPPPPRVRIVDLRPLDATMFEQRWDVLLRVEEQAGTGLQVDAMTATIDLNGREFGTGRVDRPFLLPAHGEQELSMPLRGSGLGLVDQLATIGRRGELKWRIGGVFLSAGRQIPYQDEGTVFSLRDTLRDSLLPF</sequence>
<protein>
    <recommendedName>
        <fullName evidence="2">Late embryogenesis abundant protein LEA-2 subgroup domain-containing protein</fullName>
    </recommendedName>
</protein>
<dbReference type="OrthoDB" id="6196336at2"/>
<feature type="chain" id="PRO_5001960940" description="Late embryogenesis abundant protein LEA-2 subgroup domain-containing protein" evidence="1">
    <location>
        <begin position="24"/>
        <end position="160"/>
    </location>
</feature>
<dbReference type="InterPro" id="IPR004864">
    <property type="entry name" value="LEA_2"/>
</dbReference>
<dbReference type="AlphaFoldDB" id="A0A0A0CY39"/>
<evidence type="ECO:0000256" key="1">
    <source>
        <dbReference type="SAM" id="SignalP"/>
    </source>
</evidence>
<accession>A0A0A0CY39</accession>